<evidence type="ECO:0000256" key="4">
    <source>
        <dbReference type="SAM" id="MobiDB-lite"/>
    </source>
</evidence>
<dbReference type="RefSeq" id="WP_160655908.1">
    <property type="nucleotide sequence ID" value="NZ_JBHRWU010000001.1"/>
</dbReference>
<feature type="region of interest" description="Disordered" evidence="4">
    <location>
        <begin position="322"/>
        <end position="441"/>
    </location>
</feature>
<feature type="compositionally biased region" description="Polar residues" evidence="4">
    <location>
        <begin position="334"/>
        <end position="343"/>
    </location>
</feature>
<evidence type="ECO:0000256" key="1">
    <source>
        <dbReference type="ARBA" id="ARBA00007257"/>
    </source>
</evidence>
<dbReference type="PROSITE" id="PS50234">
    <property type="entry name" value="VWFA"/>
    <property type="match status" value="1"/>
</dbReference>
<dbReference type="SMART" id="SM00327">
    <property type="entry name" value="VWA"/>
    <property type="match status" value="1"/>
</dbReference>
<evidence type="ECO:0000256" key="5">
    <source>
        <dbReference type="SAM" id="Phobius"/>
    </source>
</evidence>
<dbReference type="SUPFAM" id="SSF53300">
    <property type="entry name" value="vWA-like"/>
    <property type="match status" value="1"/>
</dbReference>
<evidence type="ECO:0000313" key="8">
    <source>
        <dbReference type="EMBL" id="MXQ51410.1"/>
    </source>
</evidence>
<dbReference type="InterPro" id="IPR036465">
    <property type="entry name" value="vWFA_dom_sf"/>
</dbReference>
<organism evidence="8 9">
    <name type="scientific">Salinicoccus hispanicus</name>
    <dbReference type="NCBI Taxonomy" id="157225"/>
    <lineage>
        <taxon>Bacteria</taxon>
        <taxon>Bacillati</taxon>
        <taxon>Bacillota</taxon>
        <taxon>Bacilli</taxon>
        <taxon>Bacillales</taxon>
        <taxon>Staphylococcaceae</taxon>
        <taxon>Salinicoccus</taxon>
    </lineage>
</organism>
<dbReference type="InterPro" id="IPR013783">
    <property type="entry name" value="Ig-like_fold"/>
</dbReference>
<name>A0A6N8U022_9STAP</name>
<dbReference type="SUPFAM" id="SSF49478">
    <property type="entry name" value="Cna protein B-type domain"/>
    <property type="match status" value="2"/>
</dbReference>
<feature type="transmembrane region" description="Helical" evidence="5">
    <location>
        <begin position="1153"/>
        <end position="1173"/>
    </location>
</feature>
<dbReference type="Pfam" id="PF00092">
    <property type="entry name" value="VWA"/>
    <property type="match status" value="1"/>
</dbReference>
<dbReference type="OrthoDB" id="38701at2"/>
<dbReference type="InterPro" id="IPR049319">
    <property type="entry name" value="GBS104-like_Ig"/>
</dbReference>
<dbReference type="AlphaFoldDB" id="A0A6N8U022"/>
<dbReference type="Gene3D" id="3.40.50.410">
    <property type="entry name" value="von Willebrand factor, type A domain"/>
    <property type="match status" value="1"/>
</dbReference>
<evidence type="ECO:0000256" key="6">
    <source>
        <dbReference type="SAM" id="SignalP"/>
    </source>
</evidence>
<protein>
    <submittedName>
        <fullName evidence="8">VWA domain-containing protein</fullName>
    </submittedName>
</protein>
<dbReference type="InterPro" id="IPR041033">
    <property type="entry name" value="SpaA_PFL_dom_1"/>
</dbReference>
<evidence type="ECO:0000256" key="2">
    <source>
        <dbReference type="ARBA" id="ARBA00022525"/>
    </source>
</evidence>
<evidence type="ECO:0000256" key="3">
    <source>
        <dbReference type="ARBA" id="ARBA00022729"/>
    </source>
</evidence>
<sequence length="1181" mass="130585">MKIRKISFILLAVLLLHSTFLDTLVFANQSPENTGGTGLVEVEGHEENDIMTWRIKVNDRAAAYTEGTLNFQLYGGHELDAENINILKETVGTLEERSDGTYTIQLDDPSKASNFVLTTKITDQHTSNYTLSVEASLDQHTAKAADIHHTMQNIEGTITFKNLPEDEKPPATLVHLFDTAASETVGTLEVPPDEPSFIFKDIRKYDDDNSEIIYEIKTEPLGNYTTVGETEIVHEYLEAEVEGMISNTSRTAFSIEVANDQTGTVIRTIDIEPDAHSYKIEELPLNDAEGNAITYSIYPIAQEAIEITVKDNNIEVNDIKAEENAEKQSEETSAEQPENSSEAVQKDDETETSVDEPVKLEEETVGPSEENEAPTEEAAETSEETQEKPESPEVDTTEINGSEIEAALSDNEKDKEALEESTEESNLTEESELSESEAMDEIETEVFEETSEKKVEISKTQKLALEETKSVSTEATTFGNLTQEYSFMPRMATALGAMSISGEQPLFPGCENTMASPFPGIASNQSNIDRMGWQEYDLYRNRTPQPIKYDEGYLQKCATPNDAEHSYSINVSTQGSATTTAQPLDIVLVLDNSSSMDDRYADGTTRWQRTRAGVVDFVKTMTEDNNNVRISIVNYSTEIVSSSSLTNDTARILSSLPQKNPGGGTFTQRGLIKGEEILSYSPDDVKKVMVLLTDGAPTYSYKGESVSERGNPETINKFESTYYGKLNMMGDGTSYHMRSFLRHGYYISHSLFSYTHIVNHGQPTISQAKLIKDNNPDWDIFTVGIDLENKSRNDGASLKEMNELLGRIASDPTYAYNLPDPANGLPGALHDIQDKISVNSFSDGKITDPIGEMYDLDLGPDKVFDASDYTLTASSAEIKNTAKISYNTAMRTLSVTGVNLGKNDWLNLNYNVILRTGDPNFQMNTWYAMNGRTTAVPTKTSNRVLDYPIPEARALPKKYDFIFTKTDENDKPLAGAKFQLKNSEGSITATSTSRNDGKVIFPQISVGDYVLMETSAPNGYQPDGIKYKVTIGKDGTYAINGKLHDTKSFSIKNMPKLSKLKIINHTPSSESEVLPGSTFELRDLNGKVISTGITDKNGELIFSELRSGDYLLVMTKAPAGHSLNSEPMRIALNGQDIETIEIENAPQMLPETGGMGTIPFFAIGLFIVFMSLFSKNRLKIK</sequence>
<comment type="similarity">
    <text evidence="1">Belongs to the serine-aspartate repeat-containing protein (SDr) family.</text>
</comment>
<dbReference type="Gene3D" id="2.60.40.10">
    <property type="entry name" value="Immunoglobulins"/>
    <property type="match status" value="2"/>
</dbReference>
<keyword evidence="2" id="KW-0964">Secreted</keyword>
<keyword evidence="5" id="KW-0812">Transmembrane</keyword>
<dbReference type="EMBL" id="WUUK01000003">
    <property type="protein sequence ID" value="MXQ51410.1"/>
    <property type="molecule type" value="Genomic_DNA"/>
</dbReference>
<dbReference type="CDD" id="cd00198">
    <property type="entry name" value="vWFA"/>
    <property type="match status" value="1"/>
</dbReference>
<dbReference type="PANTHER" id="PTHR36108:SF13">
    <property type="entry name" value="COLOSSIN-B-RELATED"/>
    <property type="match status" value="1"/>
</dbReference>
<comment type="caution">
    <text evidence="8">The sequence shown here is derived from an EMBL/GenBank/DDBJ whole genome shotgun (WGS) entry which is preliminary data.</text>
</comment>
<keyword evidence="3 6" id="KW-0732">Signal</keyword>
<gene>
    <name evidence="8" type="ORF">GQ671_09015</name>
</gene>
<feature type="domain" description="VWFA" evidence="7">
    <location>
        <begin position="585"/>
        <end position="836"/>
    </location>
</feature>
<feature type="compositionally biased region" description="Acidic residues" evidence="4">
    <location>
        <begin position="419"/>
        <end position="441"/>
    </location>
</feature>
<dbReference type="Proteomes" id="UP000436284">
    <property type="component" value="Unassembled WGS sequence"/>
</dbReference>
<proteinExistence type="inferred from homology"/>
<feature type="signal peptide" evidence="6">
    <location>
        <begin position="1"/>
        <end position="27"/>
    </location>
</feature>
<feature type="compositionally biased region" description="Acidic residues" evidence="4">
    <location>
        <begin position="369"/>
        <end position="384"/>
    </location>
</feature>
<dbReference type="Gene3D" id="2.60.40.2110">
    <property type="match status" value="1"/>
</dbReference>
<keyword evidence="9" id="KW-1185">Reference proteome</keyword>
<keyword evidence="5" id="KW-1133">Transmembrane helix</keyword>
<dbReference type="Pfam" id="PF17802">
    <property type="entry name" value="SpaA"/>
    <property type="match status" value="2"/>
</dbReference>
<keyword evidence="5" id="KW-0472">Membrane</keyword>
<reference evidence="8 9" key="1">
    <citation type="submission" date="2019-12" db="EMBL/GenBank/DDBJ databases">
        <title>Salinicoccus cyprini sp. nov., isolated from gastro-intestinal tract of mirror carp, Cyprinus carpio var. specularis, collected from Gobind Sagar Reservoir, Himachal Pradesh, India.</title>
        <authorList>
            <person name="Talwar C."/>
            <person name="Singh A.K."/>
            <person name="Lal R."/>
            <person name="Negi R.K."/>
        </authorList>
    </citation>
    <scope>NUCLEOTIDE SEQUENCE [LARGE SCALE GENOMIC DNA]</scope>
    <source>
        <strain evidence="8 9">J-82</strain>
    </source>
</reference>
<evidence type="ECO:0000313" key="9">
    <source>
        <dbReference type="Proteomes" id="UP000436284"/>
    </source>
</evidence>
<dbReference type="InterPro" id="IPR002035">
    <property type="entry name" value="VWF_A"/>
</dbReference>
<accession>A0A6N8U022</accession>
<feature type="chain" id="PRO_5039344188" evidence="6">
    <location>
        <begin position="28"/>
        <end position="1181"/>
    </location>
</feature>
<evidence type="ECO:0000259" key="7">
    <source>
        <dbReference type="PROSITE" id="PS50234"/>
    </source>
</evidence>
<dbReference type="Pfam" id="PF21426">
    <property type="entry name" value="GBS104-like_Ig"/>
    <property type="match status" value="1"/>
</dbReference>
<dbReference type="PANTHER" id="PTHR36108">
    <property type="entry name" value="COLOSSIN-B-RELATED"/>
    <property type="match status" value="1"/>
</dbReference>